<evidence type="ECO:0000313" key="1">
    <source>
        <dbReference type="EMBL" id="GFH20113.1"/>
    </source>
</evidence>
<sequence length="156" mass="16321">MSLPHDLLRQQRATSYNLAAAAAAAGAGTAPVGEAARTTVGAAADVPDTLCQPARYEFHTWWSVDYMTRMKLSPRSFSPLLLRDVRVAEMVGVVRQADPCASGGGTAGVLHPSHVSRCGAPVQCFQPALERQAQPPAHGAHVGLGLCVLQHASAEA</sequence>
<gene>
    <name evidence="1" type="ORF">HaLaN_17187</name>
</gene>
<dbReference type="Proteomes" id="UP000485058">
    <property type="component" value="Unassembled WGS sequence"/>
</dbReference>
<evidence type="ECO:0000313" key="2">
    <source>
        <dbReference type="Proteomes" id="UP000485058"/>
    </source>
</evidence>
<proteinExistence type="predicted"/>
<keyword evidence="2" id="KW-1185">Reference proteome</keyword>
<dbReference type="AlphaFoldDB" id="A0A699ZBV0"/>
<organism evidence="1 2">
    <name type="scientific">Haematococcus lacustris</name>
    <name type="common">Green alga</name>
    <name type="synonym">Haematococcus pluvialis</name>
    <dbReference type="NCBI Taxonomy" id="44745"/>
    <lineage>
        <taxon>Eukaryota</taxon>
        <taxon>Viridiplantae</taxon>
        <taxon>Chlorophyta</taxon>
        <taxon>core chlorophytes</taxon>
        <taxon>Chlorophyceae</taxon>
        <taxon>CS clade</taxon>
        <taxon>Chlamydomonadales</taxon>
        <taxon>Haematococcaceae</taxon>
        <taxon>Haematococcus</taxon>
    </lineage>
</organism>
<dbReference type="EMBL" id="BLLF01001577">
    <property type="protein sequence ID" value="GFH20113.1"/>
    <property type="molecule type" value="Genomic_DNA"/>
</dbReference>
<accession>A0A699ZBV0</accession>
<comment type="caution">
    <text evidence="1">The sequence shown here is derived from an EMBL/GenBank/DDBJ whole genome shotgun (WGS) entry which is preliminary data.</text>
</comment>
<protein>
    <submittedName>
        <fullName evidence="1">Uncharacterized protein</fullName>
    </submittedName>
</protein>
<reference evidence="1 2" key="1">
    <citation type="submission" date="2020-02" db="EMBL/GenBank/DDBJ databases">
        <title>Draft genome sequence of Haematococcus lacustris strain NIES-144.</title>
        <authorList>
            <person name="Morimoto D."/>
            <person name="Nakagawa S."/>
            <person name="Yoshida T."/>
            <person name="Sawayama S."/>
        </authorList>
    </citation>
    <scope>NUCLEOTIDE SEQUENCE [LARGE SCALE GENOMIC DNA]</scope>
    <source>
        <strain evidence="1 2">NIES-144</strain>
    </source>
</reference>
<name>A0A699ZBV0_HAELA</name>